<evidence type="ECO:0000313" key="1">
    <source>
        <dbReference type="EMBL" id="SVE60001.1"/>
    </source>
</evidence>
<dbReference type="Gene3D" id="2.60.40.10">
    <property type="entry name" value="Immunoglobulins"/>
    <property type="match status" value="1"/>
</dbReference>
<feature type="non-terminal residue" evidence="1">
    <location>
        <position position="127"/>
    </location>
</feature>
<proteinExistence type="predicted"/>
<gene>
    <name evidence="1" type="ORF">METZ01_LOCUS512855</name>
</gene>
<name>A0A383ETB0_9ZZZZ</name>
<accession>A0A383ETB0</accession>
<dbReference type="AlphaFoldDB" id="A0A383ETB0"/>
<organism evidence="1">
    <name type="scientific">marine metagenome</name>
    <dbReference type="NCBI Taxonomy" id="408172"/>
    <lineage>
        <taxon>unclassified sequences</taxon>
        <taxon>metagenomes</taxon>
        <taxon>ecological metagenomes</taxon>
    </lineage>
</organism>
<reference evidence="1" key="1">
    <citation type="submission" date="2018-05" db="EMBL/GenBank/DDBJ databases">
        <authorList>
            <person name="Lanie J.A."/>
            <person name="Ng W.-L."/>
            <person name="Kazmierczak K.M."/>
            <person name="Andrzejewski T.M."/>
            <person name="Davidsen T.M."/>
            <person name="Wayne K.J."/>
            <person name="Tettelin H."/>
            <person name="Glass J.I."/>
            <person name="Rusch D."/>
            <person name="Podicherti R."/>
            <person name="Tsui H.-C.T."/>
            <person name="Winkler M.E."/>
        </authorList>
    </citation>
    <scope>NUCLEOTIDE SEQUENCE</scope>
</reference>
<sequence length="127" mass="12810">MSRGKGTLFALVAIGAMMASPVVAATTSGAVAATDERAPEAVTDVTGFAGTDGVEITWALSASDFVRPSPTGSDFTFGGSFSNVNDVAGYNVYRDDELAGSVKAGETAFVDSNAIGSSIIYVVTAVD</sequence>
<dbReference type="EMBL" id="UINC01228611">
    <property type="protein sequence ID" value="SVE60001.1"/>
    <property type="molecule type" value="Genomic_DNA"/>
</dbReference>
<dbReference type="InterPro" id="IPR013783">
    <property type="entry name" value="Ig-like_fold"/>
</dbReference>
<protein>
    <submittedName>
        <fullName evidence="1">Uncharacterized protein</fullName>
    </submittedName>
</protein>